<feature type="region of interest" description="Disordered" evidence="1">
    <location>
        <begin position="370"/>
        <end position="411"/>
    </location>
</feature>
<sequence length="599" mass="67200">MAWSGWTFDTTEGCLPSPTPEGRTAPKCVASNEANTTSTNPFATPDRRSVSDLTTTITTTTPILNPPKDLTYSRSNNGGVMAVGKQLTNTSFWDLNNDTDDHQAADKRKKALQETRGRLMEIYAVHRLLLTYLGVPVAISTLTLLIGSILSVFYLFLVADLPWMMTFTYAMLRFLPIIILPNIPVILQIQVFERARSNSNTAHVSLKRTPSTDCYTCLVIRCCTCYVGLQRSYKSVTTNIANFLGDFLSSVIGTVVVMYLMTHTNLAMRIINSLQHQWRQIPETQTVNSPSDWLLVLSVVVLTVGMCILPITFCLDKDVLEIVIVFDIYEEILWYAIKLFVIGFLFSVIRLESLVYKNLRTSLVRLLKGQEGSEYSPDESPSSKTESESMPTNEETEIREHSNLSKHNHKVDGEVSNLGTITYTGPSDHTNNEGSVLKLGNISSTTNSEDINTKETDGDTTDAASPNTIFLSLLKGTRRTLVEVHTGHRLLLTYLGFPVTLVLFSSLYDFIISFYYYLAIHTTSWISQIKDMSYLLLTILPLLLLPNLPVVLQSQQDELKELLQTILHQEENQTMKQEVRLLLCPSLSTNTMVHLIKVP</sequence>
<feature type="transmembrane region" description="Helical" evidence="2">
    <location>
        <begin position="241"/>
        <end position="261"/>
    </location>
</feature>
<feature type="transmembrane region" description="Helical" evidence="2">
    <location>
        <begin position="293"/>
        <end position="312"/>
    </location>
</feature>
<keyword evidence="2" id="KW-0472">Membrane</keyword>
<feature type="transmembrane region" description="Helical" evidence="2">
    <location>
        <begin position="495"/>
        <end position="520"/>
    </location>
</feature>
<feature type="transmembrane region" description="Helical" evidence="2">
    <location>
        <begin position="332"/>
        <end position="351"/>
    </location>
</feature>
<feature type="transmembrane region" description="Helical" evidence="2">
    <location>
        <begin position="532"/>
        <end position="552"/>
    </location>
</feature>
<feature type="transmembrane region" description="Helical" evidence="2">
    <location>
        <begin position="169"/>
        <end position="192"/>
    </location>
</feature>
<keyword evidence="2" id="KW-1133">Transmembrane helix</keyword>
<dbReference type="EMBL" id="JAWQEG010005175">
    <property type="protein sequence ID" value="KAK3858895.1"/>
    <property type="molecule type" value="Genomic_DNA"/>
</dbReference>
<name>A0AAE1C1J3_PETCI</name>
<dbReference type="Proteomes" id="UP001286313">
    <property type="component" value="Unassembled WGS sequence"/>
</dbReference>
<dbReference type="AlphaFoldDB" id="A0AAE1C1J3"/>
<keyword evidence="4" id="KW-1185">Reference proteome</keyword>
<reference evidence="3" key="1">
    <citation type="submission" date="2023-10" db="EMBL/GenBank/DDBJ databases">
        <title>Genome assemblies of two species of porcelain crab, Petrolisthes cinctipes and Petrolisthes manimaculis (Anomura: Porcellanidae).</title>
        <authorList>
            <person name="Angst P."/>
        </authorList>
    </citation>
    <scope>NUCLEOTIDE SEQUENCE</scope>
    <source>
        <strain evidence="3">PB745_01</strain>
        <tissue evidence="3">Gill</tissue>
    </source>
</reference>
<feature type="region of interest" description="Disordered" evidence="1">
    <location>
        <begin position="1"/>
        <end position="26"/>
    </location>
</feature>
<evidence type="ECO:0000256" key="2">
    <source>
        <dbReference type="SAM" id="Phobius"/>
    </source>
</evidence>
<feature type="compositionally biased region" description="Polar residues" evidence="1">
    <location>
        <begin position="379"/>
        <end position="393"/>
    </location>
</feature>
<evidence type="ECO:0000313" key="3">
    <source>
        <dbReference type="EMBL" id="KAK3858895.1"/>
    </source>
</evidence>
<comment type="caution">
    <text evidence="3">The sequence shown here is derived from an EMBL/GenBank/DDBJ whole genome shotgun (WGS) entry which is preliminary data.</text>
</comment>
<gene>
    <name evidence="3" type="ORF">Pcinc_034943</name>
</gene>
<evidence type="ECO:0000313" key="4">
    <source>
        <dbReference type="Proteomes" id="UP001286313"/>
    </source>
</evidence>
<protein>
    <submittedName>
        <fullName evidence="3">Uncharacterized protein</fullName>
    </submittedName>
</protein>
<evidence type="ECO:0000256" key="1">
    <source>
        <dbReference type="SAM" id="MobiDB-lite"/>
    </source>
</evidence>
<accession>A0AAE1C1J3</accession>
<organism evidence="3 4">
    <name type="scientific">Petrolisthes cinctipes</name>
    <name type="common">Flat porcelain crab</name>
    <dbReference type="NCBI Taxonomy" id="88211"/>
    <lineage>
        <taxon>Eukaryota</taxon>
        <taxon>Metazoa</taxon>
        <taxon>Ecdysozoa</taxon>
        <taxon>Arthropoda</taxon>
        <taxon>Crustacea</taxon>
        <taxon>Multicrustacea</taxon>
        <taxon>Malacostraca</taxon>
        <taxon>Eumalacostraca</taxon>
        <taxon>Eucarida</taxon>
        <taxon>Decapoda</taxon>
        <taxon>Pleocyemata</taxon>
        <taxon>Anomura</taxon>
        <taxon>Galatheoidea</taxon>
        <taxon>Porcellanidae</taxon>
        <taxon>Petrolisthes</taxon>
    </lineage>
</organism>
<feature type="transmembrane region" description="Helical" evidence="2">
    <location>
        <begin position="128"/>
        <end position="157"/>
    </location>
</feature>
<proteinExistence type="predicted"/>
<keyword evidence="2" id="KW-0812">Transmembrane</keyword>